<organism evidence="1 2">
    <name type="scientific">Actinomadura hallensis</name>
    <dbReference type="NCBI Taxonomy" id="337895"/>
    <lineage>
        <taxon>Bacteria</taxon>
        <taxon>Bacillati</taxon>
        <taxon>Actinomycetota</taxon>
        <taxon>Actinomycetes</taxon>
        <taxon>Streptosporangiales</taxon>
        <taxon>Thermomonosporaceae</taxon>
        <taxon>Actinomadura</taxon>
    </lineage>
</organism>
<dbReference type="Proteomes" id="UP000316706">
    <property type="component" value="Unassembled WGS sequence"/>
</dbReference>
<evidence type="ECO:0000313" key="1">
    <source>
        <dbReference type="EMBL" id="TQM69708.1"/>
    </source>
</evidence>
<comment type="caution">
    <text evidence="1">The sequence shown here is derived from an EMBL/GenBank/DDBJ whole genome shotgun (WGS) entry which is preliminary data.</text>
</comment>
<dbReference type="EMBL" id="VFPO01000001">
    <property type="protein sequence ID" value="TQM69708.1"/>
    <property type="molecule type" value="Genomic_DNA"/>
</dbReference>
<proteinExistence type="predicted"/>
<reference evidence="1 2" key="1">
    <citation type="submission" date="2019-06" db="EMBL/GenBank/DDBJ databases">
        <title>Sequencing the genomes of 1000 actinobacteria strains.</title>
        <authorList>
            <person name="Klenk H.-P."/>
        </authorList>
    </citation>
    <scope>NUCLEOTIDE SEQUENCE [LARGE SCALE GENOMIC DNA]</scope>
    <source>
        <strain evidence="1 2">DSM 45043</strain>
    </source>
</reference>
<sequence>MTAQHVPGDLWKRLTSTVGLVGVRCGALTNVMAAESALS</sequence>
<gene>
    <name evidence="1" type="ORF">FHX41_3412</name>
</gene>
<protein>
    <submittedName>
        <fullName evidence="1">Uncharacterized protein</fullName>
    </submittedName>
</protein>
<name>A0A543IGJ6_9ACTN</name>
<accession>A0A543IGJ6</accession>
<evidence type="ECO:0000313" key="2">
    <source>
        <dbReference type="Proteomes" id="UP000316706"/>
    </source>
</evidence>
<keyword evidence="2" id="KW-1185">Reference proteome</keyword>
<dbReference type="AlphaFoldDB" id="A0A543IGJ6"/>